<proteinExistence type="predicted"/>
<name>A0ABR1SK64_9PEZI</name>
<protein>
    <submittedName>
        <fullName evidence="1">Uncharacterized protein</fullName>
    </submittedName>
</protein>
<keyword evidence="2" id="KW-1185">Reference proteome</keyword>
<sequence length="112" mass="11988">MQSLIWNAKPRPAITGNRVVDKKLLVQVPSLNCNIEAMYATIVGIVLPDIMRCQKSADGNGPLLYCGILPSYLKGACSDCHRNNGGAKCTFRQSQISGAVAVHDTLPVSLSC</sequence>
<dbReference type="Proteomes" id="UP001444661">
    <property type="component" value="Unassembled WGS sequence"/>
</dbReference>
<dbReference type="InterPro" id="IPR022190">
    <property type="entry name" value="DUF3716"/>
</dbReference>
<accession>A0ABR1SK64</accession>
<organism evidence="1 2">
    <name type="scientific">Apiospora rasikravindrae</name>
    <dbReference type="NCBI Taxonomy" id="990691"/>
    <lineage>
        <taxon>Eukaryota</taxon>
        <taxon>Fungi</taxon>
        <taxon>Dikarya</taxon>
        <taxon>Ascomycota</taxon>
        <taxon>Pezizomycotina</taxon>
        <taxon>Sordariomycetes</taxon>
        <taxon>Xylariomycetidae</taxon>
        <taxon>Amphisphaeriales</taxon>
        <taxon>Apiosporaceae</taxon>
        <taxon>Apiospora</taxon>
    </lineage>
</organism>
<reference evidence="1 2" key="1">
    <citation type="submission" date="2023-01" db="EMBL/GenBank/DDBJ databases">
        <title>Analysis of 21 Apiospora genomes using comparative genomics revels a genus with tremendous synthesis potential of carbohydrate active enzymes and secondary metabolites.</title>
        <authorList>
            <person name="Sorensen T."/>
        </authorList>
    </citation>
    <scope>NUCLEOTIDE SEQUENCE [LARGE SCALE GENOMIC DNA]</scope>
    <source>
        <strain evidence="1 2">CBS 33761</strain>
    </source>
</reference>
<evidence type="ECO:0000313" key="1">
    <source>
        <dbReference type="EMBL" id="KAK8034723.1"/>
    </source>
</evidence>
<comment type="caution">
    <text evidence="1">The sequence shown here is derived from an EMBL/GenBank/DDBJ whole genome shotgun (WGS) entry which is preliminary data.</text>
</comment>
<dbReference type="Pfam" id="PF12511">
    <property type="entry name" value="DUF3716"/>
    <property type="match status" value="1"/>
</dbReference>
<gene>
    <name evidence="1" type="ORF">PG993_009718</name>
</gene>
<dbReference type="EMBL" id="JAQQWK010000009">
    <property type="protein sequence ID" value="KAK8034723.1"/>
    <property type="molecule type" value="Genomic_DNA"/>
</dbReference>
<evidence type="ECO:0000313" key="2">
    <source>
        <dbReference type="Proteomes" id="UP001444661"/>
    </source>
</evidence>